<reference evidence="3 4" key="1">
    <citation type="journal article" date="2019" name="Int. J. Syst. Evol. Microbiol.">
        <title>The Global Catalogue of Microorganisms (GCM) 10K type strain sequencing project: providing services to taxonomists for standard genome sequencing and annotation.</title>
        <authorList>
            <consortium name="The Broad Institute Genomics Platform"/>
            <consortium name="The Broad Institute Genome Sequencing Center for Infectious Disease"/>
            <person name="Wu L."/>
            <person name="Ma J."/>
        </authorList>
    </citation>
    <scope>NUCLEOTIDE SEQUENCE [LARGE SCALE GENOMIC DNA]</scope>
    <source>
        <strain evidence="3 4">DT85</strain>
    </source>
</reference>
<keyword evidence="2" id="KW-0812">Transmembrane</keyword>
<organism evidence="3 4">
    <name type="scientific">Halosegnis marinus</name>
    <dbReference type="NCBI Taxonomy" id="3034023"/>
    <lineage>
        <taxon>Archaea</taxon>
        <taxon>Methanobacteriati</taxon>
        <taxon>Methanobacteriota</taxon>
        <taxon>Stenosarchaea group</taxon>
        <taxon>Halobacteria</taxon>
        <taxon>Halobacteriales</taxon>
        <taxon>Natronomonadaceae</taxon>
        <taxon>Halosegnis</taxon>
    </lineage>
</organism>
<comment type="caution">
    <text evidence="3">The sequence shown here is derived from an EMBL/GenBank/DDBJ whole genome shotgun (WGS) entry which is preliminary data.</text>
</comment>
<dbReference type="Pfam" id="PF20389">
    <property type="entry name" value="DUF6684"/>
    <property type="match status" value="1"/>
</dbReference>
<feature type="compositionally biased region" description="Acidic residues" evidence="1">
    <location>
        <begin position="93"/>
        <end position="106"/>
    </location>
</feature>
<gene>
    <name evidence="3" type="ORF">ACFQJ4_11755</name>
</gene>
<dbReference type="EMBL" id="JBHTAP010000001">
    <property type="protein sequence ID" value="MFC7235992.1"/>
    <property type="molecule type" value="Genomic_DNA"/>
</dbReference>
<protein>
    <submittedName>
        <fullName evidence="3">DUF6684 family protein</fullName>
    </submittedName>
</protein>
<keyword evidence="2" id="KW-1133">Transmembrane helix</keyword>
<dbReference type="Proteomes" id="UP001596398">
    <property type="component" value="Unassembled WGS sequence"/>
</dbReference>
<name>A0ABD5ZRU6_9EURY</name>
<feature type="compositionally biased region" description="Low complexity" evidence="1">
    <location>
        <begin position="109"/>
        <end position="124"/>
    </location>
</feature>
<dbReference type="RefSeq" id="WP_276234137.1">
    <property type="nucleotide sequence ID" value="NZ_CP119802.1"/>
</dbReference>
<evidence type="ECO:0000256" key="1">
    <source>
        <dbReference type="SAM" id="MobiDB-lite"/>
    </source>
</evidence>
<evidence type="ECO:0000313" key="3">
    <source>
        <dbReference type="EMBL" id="MFC7235992.1"/>
    </source>
</evidence>
<sequence length="135" mass="14498">MSSRTFDRETLLDLVVNAIPLAMMAFFVVVFVAFNPFGSDPANQAIQLSIVVITFGALFVLTYYSGRAISRAESELEEEPEEHAEPQAAAAAESEETSPEIPDEEYGNVTADEPAEGAAAVADGVETDPEIPDEE</sequence>
<feature type="transmembrane region" description="Helical" evidence="2">
    <location>
        <begin position="46"/>
        <end position="64"/>
    </location>
</feature>
<dbReference type="InterPro" id="IPR046506">
    <property type="entry name" value="DUF6684"/>
</dbReference>
<dbReference type="GeneID" id="79267694"/>
<evidence type="ECO:0000313" key="4">
    <source>
        <dbReference type="Proteomes" id="UP001596398"/>
    </source>
</evidence>
<keyword evidence="4" id="KW-1185">Reference proteome</keyword>
<feature type="region of interest" description="Disordered" evidence="1">
    <location>
        <begin position="72"/>
        <end position="135"/>
    </location>
</feature>
<accession>A0ABD5ZRU6</accession>
<evidence type="ECO:0000256" key="2">
    <source>
        <dbReference type="SAM" id="Phobius"/>
    </source>
</evidence>
<dbReference type="AlphaFoldDB" id="A0ABD5ZRU6"/>
<feature type="transmembrane region" description="Helical" evidence="2">
    <location>
        <begin position="12"/>
        <end position="34"/>
    </location>
</feature>
<keyword evidence="2" id="KW-0472">Membrane</keyword>
<feature type="compositionally biased region" description="Acidic residues" evidence="1">
    <location>
        <begin position="125"/>
        <end position="135"/>
    </location>
</feature>
<proteinExistence type="predicted"/>